<keyword evidence="2" id="KW-0804">Transcription</keyword>
<dbReference type="AlphaFoldDB" id="A0A1D1VKY3"/>
<sequence length="366" mass="40718">MAASAAYCLQCQSITETTEDTECQIVCTECGMVVADAAIQDPGSSGENFEQRNTVSGDHWSAILADPAVQSRHLLTALRKEDSKEGEAYRRTLADRGSILYSTISASLENLSAKLGLHSSLTKEAKELWYNNRHYGRLQGKGQDGIPTKIKVSHEAAPVLGAACIYWVCQRDGLAITSSKLAEIAEVQKSSLLKAYMNLQKAVGHPGQVKEADGSCLVIVHSFEEVLSILRSSSTYLAEETELLVASFCRLRIINEELKTDLTLVVGFLLHYKFPARGSSVHTTLQTFCKMNQLDFRSRWSRLEARIVEIIQIFSKEFDTNVANHTSRFVLDHVRDFVKFMELYDSESLLVELSSRVPISLSDIEN</sequence>
<keyword evidence="4" id="KW-1185">Reference proteome</keyword>
<dbReference type="PANTHER" id="PTHR11618:SF13">
    <property type="entry name" value="TRANSCRIPTION INITIATION FACTOR IIB"/>
    <property type="match status" value="1"/>
</dbReference>
<dbReference type="SUPFAM" id="SSF47954">
    <property type="entry name" value="Cyclin-like"/>
    <property type="match status" value="1"/>
</dbReference>
<dbReference type="InterPro" id="IPR036915">
    <property type="entry name" value="Cyclin-like_sf"/>
</dbReference>
<accession>A0A1D1VKY3</accession>
<dbReference type="CDD" id="cd00043">
    <property type="entry name" value="CYCLIN_SF"/>
    <property type="match status" value="1"/>
</dbReference>
<evidence type="ECO:0000256" key="2">
    <source>
        <dbReference type="ARBA" id="ARBA00023163"/>
    </source>
</evidence>
<evidence type="ECO:0000313" key="4">
    <source>
        <dbReference type="Proteomes" id="UP000186922"/>
    </source>
</evidence>
<dbReference type="GO" id="GO:0070897">
    <property type="term" value="P:transcription preinitiation complex assembly"/>
    <property type="evidence" value="ECO:0007669"/>
    <property type="project" value="InterPro"/>
</dbReference>
<organism evidence="3 4">
    <name type="scientific">Ramazzottius varieornatus</name>
    <name type="common">Water bear</name>
    <name type="synonym">Tardigrade</name>
    <dbReference type="NCBI Taxonomy" id="947166"/>
    <lineage>
        <taxon>Eukaryota</taxon>
        <taxon>Metazoa</taxon>
        <taxon>Ecdysozoa</taxon>
        <taxon>Tardigrada</taxon>
        <taxon>Eutardigrada</taxon>
        <taxon>Parachela</taxon>
        <taxon>Hypsibioidea</taxon>
        <taxon>Ramazzottiidae</taxon>
        <taxon>Ramazzottius</taxon>
    </lineage>
</organism>
<protein>
    <recommendedName>
        <fullName evidence="5">TFIIB-type domain-containing protein</fullName>
    </recommendedName>
</protein>
<dbReference type="STRING" id="947166.A0A1D1VKY3"/>
<dbReference type="InterPro" id="IPR000812">
    <property type="entry name" value="TFIIB"/>
</dbReference>
<dbReference type="GO" id="GO:0097550">
    <property type="term" value="C:transcription preinitiation complex"/>
    <property type="evidence" value="ECO:0007669"/>
    <property type="project" value="TreeGrafter"/>
</dbReference>
<proteinExistence type="predicted"/>
<dbReference type="PANTHER" id="PTHR11618">
    <property type="entry name" value="TRANSCRIPTION INITIATION FACTOR IIB-RELATED"/>
    <property type="match status" value="1"/>
</dbReference>
<name>A0A1D1VKY3_RAMVA</name>
<dbReference type="GO" id="GO:0005634">
    <property type="term" value="C:nucleus"/>
    <property type="evidence" value="ECO:0007669"/>
    <property type="project" value="TreeGrafter"/>
</dbReference>
<dbReference type="EMBL" id="BDGG01000008">
    <property type="protein sequence ID" value="GAV02282.1"/>
    <property type="molecule type" value="Genomic_DNA"/>
</dbReference>
<gene>
    <name evidence="3" type="primary">RvY_12871-1</name>
    <name evidence="3" type="synonym">RvY_12871.1</name>
    <name evidence="3" type="ORF">RvY_12871</name>
</gene>
<dbReference type="Gene3D" id="1.10.472.170">
    <property type="match status" value="1"/>
</dbReference>
<keyword evidence="1" id="KW-0805">Transcription regulation</keyword>
<evidence type="ECO:0000256" key="1">
    <source>
        <dbReference type="ARBA" id="ARBA00023015"/>
    </source>
</evidence>
<evidence type="ECO:0000313" key="3">
    <source>
        <dbReference type="EMBL" id="GAV02282.1"/>
    </source>
</evidence>
<dbReference type="Proteomes" id="UP000186922">
    <property type="component" value="Unassembled WGS sequence"/>
</dbReference>
<reference evidence="3 4" key="1">
    <citation type="journal article" date="2016" name="Nat. Commun.">
        <title>Extremotolerant tardigrade genome and improved radiotolerance of human cultured cells by tardigrade-unique protein.</title>
        <authorList>
            <person name="Hashimoto T."/>
            <person name="Horikawa D.D."/>
            <person name="Saito Y."/>
            <person name="Kuwahara H."/>
            <person name="Kozuka-Hata H."/>
            <person name="Shin-I T."/>
            <person name="Minakuchi Y."/>
            <person name="Ohishi K."/>
            <person name="Motoyama A."/>
            <person name="Aizu T."/>
            <person name="Enomoto A."/>
            <person name="Kondo K."/>
            <person name="Tanaka S."/>
            <person name="Hara Y."/>
            <person name="Koshikawa S."/>
            <person name="Sagara H."/>
            <person name="Miura T."/>
            <person name="Yokobori S."/>
            <person name="Miyagawa K."/>
            <person name="Suzuki Y."/>
            <person name="Kubo T."/>
            <person name="Oyama M."/>
            <person name="Kohara Y."/>
            <person name="Fujiyama A."/>
            <person name="Arakawa K."/>
            <person name="Katayama T."/>
            <person name="Toyoda A."/>
            <person name="Kunieda T."/>
        </authorList>
    </citation>
    <scope>NUCLEOTIDE SEQUENCE [LARGE SCALE GENOMIC DNA]</scope>
    <source>
        <strain evidence="3 4">YOKOZUNA-1</strain>
    </source>
</reference>
<comment type="caution">
    <text evidence="3">The sequence shown here is derived from an EMBL/GenBank/DDBJ whole genome shotgun (WGS) entry which is preliminary data.</text>
</comment>
<evidence type="ECO:0008006" key="5">
    <source>
        <dbReference type="Google" id="ProtNLM"/>
    </source>
</evidence>